<feature type="transmembrane region" description="Helical" evidence="1">
    <location>
        <begin position="7"/>
        <end position="31"/>
    </location>
</feature>
<protein>
    <submittedName>
        <fullName evidence="2">Uncharacterized protein</fullName>
    </submittedName>
</protein>
<keyword evidence="1" id="KW-0812">Transmembrane</keyword>
<sequence>MPSLSGIVTIVKHVIFVIVFILFIPGFFFTLPKNGTQLAVSAVHGLLYALVYTILEVIFNIRRIIKCIKSGGTGGA</sequence>
<keyword evidence="1" id="KW-0472">Membrane</keyword>
<evidence type="ECO:0000256" key="1">
    <source>
        <dbReference type="SAM" id="Phobius"/>
    </source>
</evidence>
<keyword evidence="1" id="KW-1133">Transmembrane helix</keyword>
<feature type="transmembrane region" description="Helical" evidence="1">
    <location>
        <begin position="37"/>
        <end position="59"/>
    </location>
</feature>
<dbReference type="AlphaFoldDB" id="A0A6C0EWN2"/>
<accession>A0A6C0EWN2</accession>
<dbReference type="EMBL" id="MN738967">
    <property type="protein sequence ID" value="QHT33398.1"/>
    <property type="molecule type" value="Genomic_DNA"/>
</dbReference>
<proteinExistence type="predicted"/>
<reference evidence="2" key="1">
    <citation type="journal article" date="2020" name="Nature">
        <title>Giant virus diversity and host interactions through global metagenomics.</title>
        <authorList>
            <person name="Schulz F."/>
            <person name="Roux S."/>
            <person name="Paez-Espino D."/>
            <person name="Jungbluth S."/>
            <person name="Walsh D.A."/>
            <person name="Denef V.J."/>
            <person name="McMahon K.D."/>
            <person name="Konstantinidis K.T."/>
            <person name="Eloe-Fadrosh E.A."/>
            <person name="Kyrpides N.C."/>
            <person name="Woyke T."/>
        </authorList>
    </citation>
    <scope>NUCLEOTIDE SEQUENCE</scope>
    <source>
        <strain evidence="2">GVMAG-M-3300009161-34</strain>
    </source>
</reference>
<name>A0A6C0EWN2_9ZZZZ</name>
<evidence type="ECO:0000313" key="2">
    <source>
        <dbReference type="EMBL" id="QHT33398.1"/>
    </source>
</evidence>
<organism evidence="2">
    <name type="scientific">viral metagenome</name>
    <dbReference type="NCBI Taxonomy" id="1070528"/>
    <lineage>
        <taxon>unclassified sequences</taxon>
        <taxon>metagenomes</taxon>
        <taxon>organismal metagenomes</taxon>
    </lineage>
</organism>